<evidence type="ECO:0000256" key="1">
    <source>
        <dbReference type="ARBA" id="ARBA00004651"/>
    </source>
</evidence>
<keyword evidence="3 6" id="KW-0812">Transmembrane</keyword>
<dbReference type="GO" id="GO:0005886">
    <property type="term" value="C:plasma membrane"/>
    <property type="evidence" value="ECO:0007669"/>
    <property type="project" value="UniProtKB-SubCell"/>
</dbReference>
<name>A0A938Y235_9BACL</name>
<sequence>MLSQSSTVYRILFAISLVHLLNDSLQAVIPAVLPILQTNLNLSYFNLGVILLVMNMTASVFQPVIGYFSDRKPRPVLLPLGMLSSGLGMLGIAFAPNYAVLLVAVAFVGLGSAVFHPEASKVAYLASGARRGLGQSIFQVGGNSGQALAPIMTTLIFIPLGQGGAAWFSLTALLALGVLLFIAYWYGKREKINKAMKSAAALYNHKNQRITALILLVLFVSVRSWIQASYQSFYPLYLIHDFGYSMSAAELYMFVYMLAGAVGTFFGGPIADRFGKRNLLIVSTLGALPFTLLIPYVTGFWAYPLLMINGLIMMSSFSVAVVYAQELMPGRVGMVSGLITGLSFGMGGIGASALGKMADSLGLSFVIIFCSIMPVIGLIGFFLPKDATLEEWEQEAA</sequence>
<reference evidence="8" key="1">
    <citation type="submission" date="2021-01" db="EMBL/GenBank/DDBJ databases">
        <title>Genomic Encyclopedia of Type Strains, Phase IV (KMG-IV): sequencing the most valuable type-strain genomes for metagenomic binning, comparative biology and taxonomic classification.</title>
        <authorList>
            <person name="Goeker M."/>
        </authorList>
    </citation>
    <scope>NUCLEOTIDE SEQUENCE</scope>
    <source>
        <strain evidence="8">DSM 25523</strain>
    </source>
</reference>
<feature type="transmembrane region" description="Helical" evidence="6">
    <location>
        <begin position="361"/>
        <end position="383"/>
    </location>
</feature>
<dbReference type="SUPFAM" id="SSF103473">
    <property type="entry name" value="MFS general substrate transporter"/>
    <property type="match status" value="1"/>
</dbReference>
<feature type="transmembrane region" description="Helical" evidence="6">
    <location>
        <begin position="208"/>
        <end position="226"/>
    </location>
</feature>
<dbReference type="Proteomes" id="UP000717624">
    <property type="component" value="Unassembled WGS sequence"/>
</dbReference>
<feature type="transmembrane region" description="Helical" evidence="6">
    <location>
        <begin position="335"/>
        <end position="355"/>
    </location>
</feature>
<dbReference type="Pfam" id="PF07690">
    <property type="entry name" value="MFS_1"/>
    <property type="match status" value="1"/>
</dbReference>
<protein>
    <submittedName>
        <fullName evidence="8">FSR family fosmidomycin resistance protein-like MFS transporter</fullName>
    </submittedName>
</protein>
<feature type="transmembrane region" description="Helical" evidence="6">
    <location>
        <begin position="166"/>
        <end position="187"/>
    </location>
</feature>
<organism evidence="8 9">
    <name type="scientific">Brevibacillus fulvus</name>
    <dbReference type="NCBI Taxonomy" id="1125967"/>
    <lineage>
        <taxon>Bacteria</taxon>
        <taxon>Bacillati</taxon>
        <taxon>Bacillota</taxon>
        <taxon>Bacilli</taxon>
        <taxon>Bacillales</taxon>
        <taxon>Paenibacillaceae</taxon>
        <taxon>Brevibacillus</taxon>
    </lineage>
</organism>
<proteinExistence type="predicted"/>
<keyword evidence="5 6" id="KW-0472">Membrane</keyword>
<evidence type="ECO:0000256" key="5">
    <source>
        <dbReference type="ARBA" id="ARBA00023136"/>
    </source>
</evidence>
<dbReference type="GO" id="GO:0022857">
    <property type="term" value="F:transmembrane transporter activity"/>
    <property type="evidence" value="ECO:0007669"/>
    <property type="project" value="InterPro"/>
</dbReference>
<feature type="transmembrane region" description="Helical" evidence="6">
    <location>
        <begin position="279"/>
        <end position="297"/>
    </location>
</feature>
<keyword evidence="2" id="KW-0813">Transport</keyword>
<evidence type="ECO:0000259" key="7">
    <source>
        <dbReference type="PROSITE" id="PS50850"/>
    </source>
</evidence>
<evidence type="ECO:0000313" key="8">
    <source>
        <dbReference type="EMBL" id="MBM7590984.1"/>
    </source>
</evidence>
<evidence type="ECO:0000256" key="2">
    <source>
        <dbReference type="ARBA" id="ARBA00022448"/>
    </source>
</evidence>
<dbReference type="PANTHER" id="PTHR43129">
    <property type="entry name" value="FOSMIDOMYCIN RESISTANCE PROTEIN"/>
    <property type="match status" value="1"/>
</dbReference>
<dbReference type="InterPro" id="IPR011701">
    <property type="entry name" value="MFS"/>
</dbReference>
<dbReference type="EMBL" id="JAFBEB010000008">
    <property type="protein sequence ID" value="MBM7590984.1"/>
    <property type="molecule type" value="Genomic_DNA"/>
</dbReference>
<dbReference type="Gene3D" id="1.20.1250.20">
    <property type="entry name" value="MFS general substrate transporter like domains"/>
    <property type="match status" value="2"/>
</dbReference>
<dbReference type="PANTHER" id="PTHR43129:SF1">
    <property type="entry name" value="FOSMIDOMYCIN RESISTANCE PROTEIN"/>
    <property type="match status" value="1"/>
</dbReference>
<feature type="transmembrane region" description="Helical" evidence="6">
    <location>
        <begin position="246"/>
        <end position="267"/>
    </location>
</feature>
<evidence type="ECO:0000256" key="3">
    <source>
        <dbReference type="ARBA" id="ARBA00022692"/>
    </source>
</evidence>
<accession>A0A938Y235</accession>
<feature type="domain" description="Major facilitator superfamily (MFS) profile" evidence="7">
    <location>
        <begin position="11"/>
        <end position="388"/>
    </location>
</feature>
<dbReference type="InterPro" id="IPR036259">
    <property type="entry name" value="MFS_trans_sf"/>
</dbReference>
<dbReference type="PROSITE" id="PS50850">
    <property type="entry name" value="MFS"/>
    <property type="match status" value="1"/>
</dbReference>
<gene>
    <name evidence="8" type="ORF">JOD01_002596</name>
</gene>
<dbReference type="CDD" id="cd17478">
    <property type="entry name" value="MFS_FsR"/>
    <property type="match status" value="1"/>
</dbReference>
<keyword evidence="4 6" id="KW-1133">Transmembrane helix</keyword>
<evidence type="ECO:0000256" key="4">
    <source>
        <dbReference type="ARBA" id="ARBA00022989"/>
    </source>
</evidence>
<evidence type="ECO:0000256" key="6">
    <source>
        <dbReference type="SAM" id="Phobius"/>
    </source>
</evidence>
<feature type="transmembrane region" description="Helical" evidence="6">
    <location>
        <begin position="42"/>
        <end position="64"/>
    </location>
</feature>
<dbReference type="RefSeq" id="WP_239565431.1">
    <property type="nucleotide sequence ID" value="NZ_BAABIN010000005.1"/>
</dbReference>
<evidence type="ECO:0000313" key="9">
    <source>
        <dbReference type="Proteomes" id="UP000717624"/>
    </source>
</evidence>
<dbReference type="InterPro" id="IPR020846">
    <property type="entry name" value="MFS_dom"/>
</dbReference>
<keyword evidence="9" id="KW-1185">Reference proteome</keyword>
<dbReference type="AlphaFoldDB" id="A0A938Y235"/>
<comment type="caution">
    <text evidence="8">The sequence shown here is derived from an EMBL/GenBank/DDBJ whole genome shotgun (WGS) entry which is preliminary data.</text>
</comment>
<comment type="subcellular location">
    <subcellularLocation>
        <location evidence="1">Cell membrane</location>
        <topology evidence="1">Multi-pass membrane protein</topology>
    </subcellularLocation>
</comment>